<dbReference type="EMBL" id="CP073041">
    <property type="protein sequence ID" value="UXE60549.1"/>
    <property type="molecule type" value="Genomic_DNA"/>
</dbReference>
<reference evidence="1" key="1">
    <citation type="submission" date="2021-04" db="EMBL/GenBank/DDBJ databases">
        <title>Genome sequence of Woronichinia naegeliana from Washington state freshwater lake bloom.</title>
        <authorList>
            <person name="Dreher T.W."/>
        </authorList>
    </citation>
    <scope>NUCLEOTIDE SEQUENCE</scope>
    <source>
        <strain evidence="1">WA131</strain>
    </source>
</reference>
<protein>
    <submittedName>
        <fullName evidence="1">Type II toxin-antitoxin system RelE/ParE family toxin</fullName>
    </submittedName>
</protein>
<dbReference type="Pfam" id="PF05973">
    <property type="entry name" value="Gp49"/>
    <property type="match status" value="1"/>
</dbReference>
<dbReference type="AlphaFoldDB" id="A0A977PVE2"/>
<evidence type="ECO:0000313" key="1">
    <source>
        <dbReference type="EMBL" id="UXE60549.1"/>
    </source>
</evidence>
<accession>A0A977PVE2</accession>
<organism evidence="1">
    <name type="scientific">Woronichinia naegeliana WA131</name>
    <dbReference type="NCBI Taxonomy" id="2824559"/>
    <lineage>
        <taxon>Bacteria</taxon>
        <taxon>Bacillati</taxon>
        <taxon>Cyanobacteriota</taxon>
        <taxon>Cyanophyceae</taxon>
        <taxon>Synechococcales</taxon>
        <taxon>Coelosphaeriaceae</taxon>
        <taxon>Woronichinia</taxon>
    </lineage>
</organism>
<proteinExistence type="predicted"/>
<name>A0A977PVE2_9CYAN</name>
<dbReference type="KEGG" id="wna:KA717_34375"/>
<sequence length="118" mass="13892">MREIVFYRTESGASPVEDFFDSLSGKQAQKVIWVLSLIQEVDPIPSQYFKKPVNTDDIWEVRIQVGNNIFRLLGFPLYNRIIVLTNGFAKKTQKTPSQEIHLAEQRKRDYLRRNLNYD</sequence>
<dbReference type="Proteomes" id="UP001065613">
    <property type="component" value="Chromosome"/>
</dbReference>
<gene>
    <name evidence="1" type="ORF">KA717_34375</name>
</gene>
<dbReference type="InterPro" id="IPR009241">
    <property type="entry name" value="HigB-like"/>
</dbReference>